<dbReference type="EMBL" id="VSSQ01021618">
    <property type="protein sequence ID" value="MPM67317.1"/>
    <property type="molecule type" value="Genomic_DNA"/>
</dbReference>
<proteinExistence type="predicted"/>
<reference evidence="1" key="1">
    <citation type="submission" date="2019-08" db="EMBL/GenBank/DDBJ databases">
        <authorList>
            <person name="Kucharzyk K."/>
            <person name="Murdoch R.W."/>
            <person name="Higgins S."/>
            <person name="Loffler F."/>
        </authorList>
    </citation>
    <scope>NUCLEOTIDE SEQUENCE</scope>
</reference>
<organism evidence="1">
    <name type="scientific">bioreactor metagenome</name>
    <dbReference type="NCBI Taxonomy" id="1076179"/>
    <lineage>
        <taxon>unclassified sequences</taxon>
        <taxon>metagenomes</taxon>
        <taxon>ecological metagenomes</taxon>
    </lineage>
</organism>
<comment type="caution">
    <text evidence="1">The sequence shown here is derived from an EMBL/GenBank/DDBJ whole genome shotgun (WGS) entry which is preliminary data.</text>
</comment>
<dbReference type="AlphaFoldDB" id="A0A645BPZ1"/>
<protein>
    <submittedName>
        <fullName evidence="1">Uncharacterized protein</fullName>
    </submittedName>
</protein>
<gene>
    <name evidence="1" type="ORF">SDC9_114239</name>
</gene>
<name>A0A645BPZ1_9ZZZZ</name>
<evidence type="ECO:0000313" key="1">
    <source>
        <dbReference type="EMBL" id="MPM67317.1"/>
    </source>
</evidence>
<accession>A0A645BPZ1</accession>
<sequence>MAEFTRFAETITVKEDLRVVSVTVKPIISDCTGRIWITDLMLQEGDRLTGYIINTETLLQRYREGDAIVAPRFYNGIVRTSGTVVIFNLGSTTAGLDIEVEPTQNMAAGSIMLSQGVGSHKAVFLDKANAGDLFSLRASTRECLKNGTATRKDGFYQYSAAGDSKHPITLEKGKSAKLYIEFQEMQDGGDVL</sequence>